<proteinExistence type="predicted"/>
<accession>A0ABD1YHD8</accession>
<dbReference type="EMBL" id="JBHFFA010000004">
    <property type="protein sequence ID" value="KAL2630206.1"/>
    <property type="molecule type" value="Genomic_DNA"/>
</dbReference>
<comment type="caution">
    <text evidence="2">The sequence shown here is derived from an EMBL/GenBank/DDBJ whole genome shotgun (WGS) entry which is preliminary data.</text>
</comment>
<reference evidence="2 3" key="1">
    <citation type="submission" date="2024-09" db="EMBL/GenBank/DDBJ databases">
        <title>Chromosome-scale assembly of Riccia fluitans.</title>
        <authorList>
            <person name="Paukszto L."/>
            <person name="Sawicki J."/>
            <person name="Karawczyk K."/>
            <person name="Piernik-Szablinska J."/>
            <person name="Szczecinska M."/>
            <person name="Mazdziarz M."/>
        </authorList>
    </citation>
    <scope>NUCLEOTIDE SEQUENCE [LARGE SCALE GENOMIC DNA]</scope>
    <source>
        <strain evidence="2">Rf_01</strain>
        <tissue evidence="2">Aerial parts of the thallus</tissue>
    </source>
</reference>
<dbReference type="InterPro" id="IPR005031">
    <property type="entry name" value="COQ10_START"/>
</dbReference>
<dbReference type="InterPro" id="IPR047137">
    <property type="entry name" value="ORF3"/>
</dbReference>
<dbReference type="CDD" id="cd07817">
    <property type="entry name" value="SRPBCC_8"/>
    <property type="match status" value="1"/>
</dbReference>
<evidence type="ECO:0000313" key="2">
    <source>
        <dbReference type="EMBL" id="KAL2630206.1"/>
    </source>
</evidence>
<dbReference type="PANTHER" id="PTHR33824">
    <property type="entry name" value="POLYKETIDE CYCLASE/DEHYDRASE AND LIPID TRANSPORT SUPERFAMILY PROTEIN"/>
    <property type="match status" value="1"/>
</dbReference>
<feature type="domain" description="Coenzyme Q-binding protein COQ10 START" evidence="1">
    <location>
        <begin position="137"/>
        <end position="251"/>
    </location>
</feature>
<keyword evidence="3" id="KW-1185">Reference proteome</keyword>
<dbReference type="Proteomes" id="UP001605036">
    <property type="component" value="Unassembled WGS sequence"/>
</dbReference>
<dbReference type="InterPro" id="IPR023393">
    <property type="entry name" value="START-like_dom_sf"/>
</dbReference>
<evidence type="ECO:0000313" key="3">
    <source>
        <dbReference type="Proteomes" id="UP001605036"/>
    </source>
</evidence>
<gene>
    <name evidence="2" type="ORF">R1flu_014892</name>
</gene>
<name>A0ABD1YHD8_9MARC</name>
<organism evidence="2 3">
    <name type="scientific">Riccia fluitans</name>
    <dbReference type="NCBI Taxonomy" id="41844"/>
    <lineage>
        <taxon>Eukaryota</taxon>
        <taxon>Viridiplantae</taxon>
        <taxon>Streptophyta</taxon>
        <taxon>Embryophyta</taxon>
        <taxon>Marchantiophyta</taxon>
        <taxon>Marchantiopsida</taxon>
        <taxon>Marchantiidae</taxon>
        <taxon>Marchantiales</taxon>
        <taxon>Ricciaceae</taxon>
        <taxon>Riccia</taxon>
    </lineage>
</organism>
<protein>
    <recommendedName>
        <fullName evidence="1">Coenzyme Q-binding protein COQ10 START domain-containing protein</fullName>
    </recommendedName>
</protein>
<dbReference type="Gene3D" id="3.30.530.20">
    <property type="match status" value="1"/>
</dbReference>
<dbReference type="SUPFAM" id="SSF55961">
    <property type="entry name" value="Bet v1-like"/>
    <property type="match status" value="1"/>
</dbReference>
<evidence type="ECO:0000259" key="1">
    <source>
        <dbReference type="Pfam" id="PF03364"/>
    </source>
</evidence>
<dbReference type="AlphaFoldDB" id="A0ABD1YHD8"/>
<sequence length="278" mass="31338">MLIPPRICVVRRKEAVPVTWNRHSSSHVQELDLSGFQFVHQNSAPGNRMAAVASVNVCCSAGAVSPPGCSPGTSNWRTQVCASVIRVSVPRRPTSKGFFGPQVAASSFRHGVRLDRATQNGSRWNALWQDNSAVVEVDVPLEVAWDLWEDREGVNRWMPWIHSIKIQEDKPELSKWTLKYEAFGQKLEFSWLARNLKPIFHQKIHWRSVDGLSNRGAVRFYRRSPSSCGVQLTISYEVPQVLSGVSSALAPLVESILQADMERFAKFARQYTLEKQPK</sequence>
<dbReference type="PANTHER" id="PTHR33824:SF7">
    <property type="entry name" value="POLYKETIDE CYCLASE_DEHYDRASE AND LIPID TRANSPORT SUPERFAMILY PROTEIN"/>
    <property type="match status" value="1"/>
</dbReference>
<dbReference type="Pfam" id="PF03364">
    <property type="entry name" value="Polyketide_cyc"/>
    <property type="match status" value="1"/>
</dbReference>